<name>A0ACC0HF36_9ERIC</name>
<keyword evidence="2" id="KW-1185">Reference proteome</keyword>
<organism evidence="1 2">
    <name type="scientific">Camellia lanceoleosa</name>
    <dbReference type="NCBI Taxonomy" id="1840588"/>
    <lineage>
        <taxon>Eukaryota</taxon>
        <taxon>Viridiplantae</taxon>
        <taxon>Streptophyta</taxon>
        <taxon>Embryophyta</taxon>
        <taxon>Tracheophyta</taxon>
        <taxon>Spermatophyta</taxon>
        <taxon>Magnoliopsida</taxon>
        <taxon>eudicotyledons</taxon>
        <taxon>Gunneridae</taxon>
        <taxon>Pentapetalae</taxon>
        <taxon>asterids</taxon>
        <taxon>Ericales</taxon>
        <taxon>Theaceae</taxon>
        <taxon>Camellia</taxon>
    </lineage>
</organism>
<accession>A0ACC0HF36</accession>
<evidence type="ECO:0000313" key="1">
    <source>
        <dbReference type="EMBL" id="KAI8012273.1"/>
    </source>
</evidence>
<evidence type="ECO:0000313" key="2">
    <source>
        <dbReference type="Proteomes" id="UP001060215"/>
    </source>
</evidence>
<sequence length="295" mass="33486">MPFLSVTAMEEEHNNQKQVPISLENLHLQDQSQRQKEYQNTITKSIPNLKEVEEIIGYNFKDQSLLRQAFTDGSFQEKCSSSSSSSYERLEYIGDSVLNLLIAKQDYFSYPDLLPGKLTRLRAANVDTEKLARVAVKLNLHRYLRHNKPLLDGQIREFMDAIKDYPLHSSGLIDAPKVLADIVESTIGAIYVDSNSSMDITWKVVKSLLEPIITPATLQTHPVTKFYELCQKHAFEVRLVDLWKETGAIDVFVDSEFVATGIYSSKKLIALNRAANNAYNEIVRKLSAVDNNDDQ</sequence>
<reference evidence="1 2" key="1">
    <citation type="journal article" date="2022" name="Plant J.">
        <title>Chromosome-level genome of Camellia lanceoleosa provides a valuable resource for understanding genome evolution and self-incompatibility.</title>
        <authorList>
            <person name="Gong W."/>
            <person name="Xiao S."/>
            <person name="Wang L."/>
            <person name="Liao Z."/>
            <person name="Chang Y."/>
            <person name="Mo W."/>
            <person name="Hu G."/>
            <person name="Li W."/>
            <person name="Zhao G."/>
            <person name="Zhu H."/>
            <person name="Hu X."/>
            <person name="Ji K."/>
            <person name="Xiang X."/>
            <person name="Song Q."/>
            <person name="Yuan D."/>
            <person name="Jin S."/>
            <person name="Zhang L."/>
        </authorList>
    </citation>
    <scope>NUCLEOTIDE SEQUENCE [LARGE SCALE GENOMIC DNA]</scope>
    <source>
        <strain evidence="1">SQ_2022a</strain>
    </source>
</reference>
<dbReference type="Proteomes" id="UP001060215">
    <property type="component" value="Chromosome 5"/>
</dbReference>
<protein>
    <submittedName>
        <fullName evidence="1">Ribonuclease 3-like protein 3</fullName>
    </submittedName>
</protein>
<proteinExistence type="predicted"/>
<dbReference type="EMBL" id="CM045762">
    <property type="protein sequence ID" value="KAI8012273.1"/>
    <property type="molecule type" value="Genomic_DNA"/>
</dbReference>
<gene>
    <name evidence="1" type="ORF">LOK49_LG06G01309</name>
</gene>
<comment type="caution">
    <text evidence="1">The sequence shown here is derived from an EMBL/GenBank/DDBJ whole genome shotgun (WGS) entry which is preliminary data.</text>
</comment>